<accession>A0A162F177</accession>
<keyword evidence="1" id="KW-0472">Membrane</keyword>
<keyword evidence="1" id="KW-0812">Transmembrane</keyword>
<feature type="transmembrane region" description="Helical" evidence="1">
    <location>
        <begin position="80"/>
        <end position="107"/>
    </location>
</feature>
<evidence type="ECO:0000256" key="1">
    <source>
        <dbReference type="SAM" id="Phobius"/>
    </source>
</evidence>
<gene>
    <name evidence="2" type="ORF">Lp19_1228</name>
</gene>
<feature type="transmembrane region" description="Helical" evidence="1">
    <location>
        <begin position="44"/>
        <end position="68"/>
    </location>
</feature>
<sequence>MFSTIKGFALQSHLILGDSTDFAHNLNNASNSDKYFISKKMMEFVGPLQAIGGVVALICMIVCAIKLMTSSIFGDPRGRMGAITGVIIIIAAVMILVNANSLILMFAK</sequence>
<comment type="caution">
    <text evidence="2">The sequence shown here is derived from an EMBL/GenBank/DDBJ whole genome shotgun (WGS) entry which is preliminary data.</text>
</comment>
<keyword evidence="1" id="KW-1133">Transmembrane helix</keyword>
<evidence type="ECO:0000313" key="2">
    <source>
        <dbReference type="EMBL" id="KZU95949.1"/>
    </source>
</evidence>
<dbReference type="PATRIC" id="fig|1590.201.peg.1007"/>
<dbReference type="EMBL" id="LUXM01000024">
    <property type="protein sequence ID" value="KZU95949.1"/>
    <property type="molecule type" value="Genomic_DNA"/>
</dbReference>
<evidence type="ECO:0000313" key="3">
    <source>
        <dbReference type="Proteomes" id="UP000076882"/>
    </source>
</evidence>
<name>A0A162F177_LACPN</name>
<dbReference type="AlphaFoldDB" id="A0A162F177"/>
<reference evidence="2 3" key="1">
    <citation type="submission" date="2016-03" db="EMBL/GenBank/DDBJ databases">
        <title>Comparative genomics of 54 Lactobacillus plantarum strains reveals genomic uncoupling from niche constraints.</title>
        <authorList>
            <person name="Martino M.E."/>
        </authorList>
    </citation>
    <scope>NUCLEOTIDE SEQUENCE [LARGE SCALE GENOMIC DNA]</scope>
    <source>
        <strain evidence="2 3">19.1</strain>
    </source>
</reference>
<proteinExistence type="predicted"/>
<organism evidence="2 3">
    <name type="scientific">Lactiplantibacillus plantarum</name>
    <name type="common">Lactobacillus plantarum</name>
    <dbReference type="NCBI Taxonomy" id="1590"/>
    <lineage>
        <taxon>Bacteria</taxon>
        <taxon>Bacillati</taxon>
        <taxon>Bacillota</taxon>
        <taxon>Bacilli</taxon>
        <taxon>Lactobacillales</taxon>
        <taxon>Lactobacillaceae</taxon>
        <taxon>Lactiplantibacillus</taxon>
    </lineage>
</organism>
<protein>
    <submittedName>
        <fullName evidence="2">Uncharacterized protein</fullName>
    </submittedName>
</protein>
<dbReference type="Proteomes" id="UP000076882">
    <property type="component" value="Unassembled WGS sequence"/>
</dbReference>